<accession>A0A1E1K4Y2</accession>
<sequence length="348" mass="39164">MFDLPDAKRIRRSDLLRSRSSSQSSDTSQTEANAALLQAKLAAIYGPIEYDEPSPTQISIEKGSSSQVEGSIESEGRGGKRRRIETAQEEGRNSSPFSGSQEDSEDEEDVTERRRVGSPAPEEHEYEFSLFRTHSSHPSSASQIQQPQTIILFSSPGPGEGRILRSRPISHYFVDTADGAKRAQWEYAAVSGEDVLRGQERRAWGLEVRWRVRVLKNGELVVPSRDYFSESFASLKPMSGFRGDQDQSSEKKKIKPNKKRRIILRVQARKRELAEESRKKAEELEKKTREEKEEAVKEKKIRLNREKKMKRKLKEKARKAEAGEGAVVEENGTQDPAGNDGGSTGDTD</sequence>
<dbReference type="AlphaFoldDB" id="A0A1E1K4Y2"/>
<reference evidence="3" key="1">
    <citation type="submission" date="2016-03" db="EMBL/GenBank/DDBJ databases">
        <authorList>
            <person name="Guldener U."/>
        </authorList>
    </citation>
    <scope>NUCLEOTIDE SEQUENCE [LARGE SCALE GENOMIC DNA]</scope>
    <source>
        <strain evidence="3">04CH-RAC-A.6.1</strain>
    </source>
</reference>
<gene>
    <name evidence="2" type="ORF">RAG0_03517</name>
</gene>
<protein>
    <submittedName>
        <fullName evidence="2">Uncharacterized protein</fullName>
    </submittedName>
</protein>
<feature type="compositionally biased region" description="Basic residues" evidence="1">
    <location>
        <begin position="307"/>
        <end position="317"/>
    </location>
</feature>
<keyword evidence="3" id="KW-1185">Reference proteome</keyword>
<feature type="region of interest" description="Disordered" evidence="1">
    <location>
        <begin position="48"/>
        <end position="123"/>
    </location>
</feature>
<dbReference type="OrthoDB" id="3565221at2759"/>
<evidence type="ECO:0000256" key="1">
    <source>
        <dbReference type="SAM" id="MobiDB-lite"/>
    </source>
</evidence>
<feature type="compositionally biased region" description="Polar residues" evidence="1">
    <location>
        <begin position="54"/>
        <end position="69"/>
    </location>
</feature>
<name>A0A1E1K4Y2_9HELO</name>
<feature type="compositionally biased region" description="Low complexity" evidence="1">
    <location>
        <begin position="18"/>
        <end position="31"/>
    </location>
</feature>
<dbReference type="InterPro" id="IPR018555">
    <property type="entry name" value="C630.06c-like"/>
</dbReference>
<evidence type="ECO:0000313" key="3">
    <source>
        <dbReference type="Proteomes" id="UP000178912"/>
    </source>
</evidence>
<feature type="compositionally biased region" description="Basic and acidic residues" evidence="1">
    <location>
        <begin position="269"/>
        <end position="306"/>
    </location>
</feature>
<feature type="compositionally biased region" description="Basic and acidic residues" evidence="1">
    <location>
        <begin position="111"/>
        <end position="123"/>
    </location>
</feature>
<feature type="region of interest" description="Disordered" evidence="1">
    <location>
        <begin position="1"/>
        <end position="31"/>
    </location>
</feature>
<feature type="compositionally biased region" description="Basic and acidic residues" evidence="1">
    <location>
        <begin position="1"/>
        <end position="17"/>
    </location>
</feature>
<dbReference type="EMBL" id="FJUX01000014">
    <property type="protein sequence ID" value="CZS93041.1"/>
    <property type="molecule type" value="Genomic_DNA"/>
</dbReference>
<feature type="compositionally biased region" description="Basic residues" evidence="1">
    <location>
        <begin position="252"/>
        <end position="263"/>
    </location>
</feature>
<evidence type="ECO:0000313" key="2">
    <source>
        <dbReference type="EMBL" id="CZS93041.1"/>
    </source>
</evidence>
<dbReference type="Pfam" id="PF09428">
    <property type="entry name" value="DUF2011"/>
    <property type="match status" value="1"/>
</dbReference>
<dbReference type="Proteomes" id="UP000178912">
    <property type="component" value="Unassembled WGS sequence"/>
</dbReference>
<proteinExistence type="predicted"/>
<feature type="region of interest" description="Disordered" evidence="1">
    <location>
        <begin position="238"/>
        <end position="348"/>
    </location>
</feature>
<organism evidence="2 3">
    <name type="scientific">Rhynchosporium agropyri</name>
    <dbReference type="NCBI Taxonomy" id="914238"/>
    <lineage>
        <taxon>Eukaryota</taxon>
        <taxon>Fungi</taxon>
        <taxon>Dikarya</taxon>
        <taxon>Ascomycota</taxon>
        <taxon>Pezizomycotina</taxon>
        <taxon>Leotiomycetes</taxon>
        <taxon>Helotiales</taxon>
        <taxon>Ploettnerulaceae</taxon>
        <taxon>Rhynchosporium</taxon>
    </lineage>
</organism>
<feature type="compositionally biased region" description="Gly residues" evidence="1">
    <location>
        <begin position="339"/>
        <end position="348"/>
    </location>
</feature>
<feature type="compositionally biased region" description="Basic and acidic residues" evidence="1">
    <location>
        <begin position="74"/>
        <end position="92"/>
    </location>
</feature>